<dbReference type="InterPro" id="IPR020625">
    <property type="entry name" value="Schiff_base-form_aldolases_AS"/>
</dbReference>
<dbReference type="Gene3D" id="3.20.20.70">
    <property type="entry name" value="Aldolase class I"/>
    <property type="match status" value="1"/>
</dbReference>
<evidence type="ECO:0000256" key="3">
    <source>
        <dbReference type="ARBA" id="ARBA00007592"/>
    </source>
</evidence>
<dbReference type="RefSeq" id="WP_210758618.1">
    <property type="nucleotide sequence ID" value="NZ_CP060139.1"/>
</dbReference>
<dbReference type="EC" id="4.3.3.7" evidence="4 12"/>
<dbReference type="HAMAP" id="MF_00418">
    <property type="entry name" value="DapA"/>
    <property type="match status" value="1"/>
</dbReference>
<comment type="similarity">
    <text evidence="3 12 13">Belongs to the DapA family.</text>
</comment>
<protein>
    <recommendedName>
        <fullName evidence="4 12">4-hydroxy-tetrahydrodipicolinate synthase</fullName>
        <shortName evidence="12">HTPA synthase</shortName>
        <ecNumber evidence="4 12">4.3.3.7</ecNumber>
    </recommendedName>
</protein>
<feature type="binding site" evidence="12 15">
    <location>
        <position position="47"/>
    </location>
    <ligand>
        <name>pyruvate</name>
        <dbReference type="ChEBI" id="CHEBI:15361"/>
    </ligand>
</feature>
<evidence type="ECO:0000256" key="14">
    <source>
        <dbReference type="PIRSR" id="PIRSR001365-1"/>
    </source>
</evidence>
<evidence type="ECO:0000313" key="17">
    <source>
        <dbReference type="Proteomes" id="UP000516305"/>
    </source>
</evidence>
<feature type="active site" description="Proton donor/acceptor" evidence="12 14">
    <location>
        <position position="135"/>
    </location>
</feature>
<dbReference type="InterPro" id="IPR005263">
    <property type="entry name" value="DapA"/>
</dbReference>
<name>A0A7H0VED6_9FLAO</name>
<evidence type="ECO:0000256" key="12">
    <source>
        <dbReference type="HAMAP-Rule" id="MF_00418"/>
    </source>
</evidence>
<dbReference type="PANTHER" id="PTHR12128:SF66">
    <property type="entry name" value="4-HYDROXY-2-OXOGLUTARATE ALDOLASE, MITOCHONDRIAL"/>
    <property type="match status" value="1"/>
</dbReference>
<dbReference type="InterPro" id="IPR013785">
    <property type="entry name" value="Aldolase_TIM"/>
</dbReference>
<organism evidence="16 17">
    <name type="scientific">Croceimicrobium hydrocarbonivorans</name>
    <dbReference type="NCBI Taxonomy" id="2761580"/>
    <lineage>
        <taxon>Bacteria</taxon>
        <taxon>Pseudomonadati</taxon>
        <taxon>Bacteroidota</taxon>
        <taxon>Flavobacteriia</taxon>
        <taxon>Flavobacteriales</taxon>
        <taxon>Owenweeksiaceae</taxon>
        <taxon>Croceimicrobium</taxon>
    </lineage>
</organism>
<sequence>MPEFRGTGVALVTPFQANLEIDFSALDKLVNHCVEGGVEYLVVMGTTGENPVLSKQEKRQVLDAVIKCNAQRVPVVYGVGGNHTAALVEELKSFDFTGVSAILSVSPYYNKPTQEGIYQHYKTLSENSPLPIILYNVPGRTGSNMSADTTLRLARDFDNIIAIKEASGDLNQVMKIINERPEGFKVISGDDNLTLPMIALGGDGVISVSGQAFPKVFTDMVRKALAGDITAARPGHYQLYDITNMLFTEGNPGGVKHTLKLQGIMEAYMRQPLWPISDALAAQIEGEMKKQGLL</sequence>
<comment type="caution">
    <text evidence="12">Was originally thought to be a dihydrodipicolinate synthase (DHDPS), catalyzing the condensation of (S)-aspartate-beta-semialdehyde [(S)-ASA] and pyruvate to dihydrodipicolinate (DHDP). However, it was shown in E.coli that the product of the enzymatic reaction is not dihydrodipicolinate but in fact (4S)-4-hydroxy-2,3,4,5-tetrahydro-(2S)-dipicolinic acid (HTPA), and that the consecutive dehydration reaction leading to DHDP is not spontaneous but catalyzed by DapB.</text>
</comment>
<dbReference type="EMBL" id="CP060139">
    <property type="protein sequence ID" value="QNR24084.1"/>
    <property type="molecule type" value="Genomic_DNA"/>
</dbReference>
<dbReference type="PANTHER" id="PTHR12128">
    <property type="entry name" value="DIHYDRODIPICOLINATE SYNTHASE"/>
    <property type="match status" value="1"/>
</dbReference>
<reference evidence="16 17" key="1">
    <citation type="submission" date="2020-08" db="EMBL/GenBank/DDBJ databases">
        <title>Croceimicrobium hydrocarbonivorans gen. nov., sp. nov., a novel marine bacterium isolated from a bacterial consortium that degrades polyethylene terephthalate.</title>
        <authorList>
            <person name="Liu R."/>
        </authorList>
    </citation>
    <scope>NUCLEOTIDE SEQUENCE [LARGE SCALE GENOMIC DNA]</scope>
    <source>
        <strain evidence="16 17">A20-9</strain>
    </source>
</reference>
<feature type="active site" description="Schiff-base intermediate with substrate" evidence="12 14">
    <location>
        <position position="164"/>
    </location>
</feature>
<accession>A0A7H0VED6</accession>
<feature type="site" description="Part of a proton relay during catalysis" evidence="12">
    <location>
        <position position="46"/>
    </location>
</feature>
<dbReference type="GO" id="GO:0009089">
    <property type="term" value="P:lysine biosynthetic process via diaminopimelate"/>
    <property type="evidence" value="ECO:0007669"/>
    <property type="project" value="UniProtKB-UniRule"/>
</dbReference>
<dbReference type="NCBIfam" id="TIGR00674">
    <property type="entry name" value="dapA"/>
    <property type="match status" value="1"/>
</dbReference>
<dbReference type="SUPFAM" id="SSF51569">
    <property type="entry name" value="Aldolase"/>
    <property type="match status" value="1"/>
</dbReference>
<evidence type="ECO:0000256" key="13">
    <source>
        <dbReference type="PIRNR" id="PIRNR001365"/>
    </source>
</evidence>
<evidence type="ECO:0000256" key="11">
    <source>
        <dbReference type="ARBA" id="ARBA00047836"/>
    </source>
</evidence>
<dbReference type="InterPro" id="IPR002220">
    <property type="entry name" value="DapA-like"/>
</dbReference>
<dbReference type="PIRSF" id="PIRSF001365">
    <property type="entry name" value="DHDPS"/>
    <property type="match status" value="1"/>
</dbReference>
<dbReference type="AlphaFoldDB" id="A0A7H0VED6"/>
<proteinExistence type="inferred from homology"/>
<dbReference type="CDD" id="cd00950">
    <property type="entry name" value="DHDPS"/>
    <property type="match status" value="1"/>
</dbReference>
<evidence type="ECO:0000256" key="2">
    <source>
        <dbReference type="ARBA" id="ARBA00005120"/>
    </source>
</evidence>
<comment type="subunit">
    <text evidence="12">Homotetramer; dimer of dimers.</text>
</comment>
<evidence type="ECO:0000256" key="6">
    <source>
        <dbReference type="ARBA" id="ARBA00022605"/>
    </source>
</evidence>
<evidence type="ECO:0000256" key="15">
    <source>
        <dbReference type="PIRSR" id="PIRSR001365-2"/>
    </source>
</evidence>
<comment type="pathway">
    <text evidence="2 12">Amino-acid biosynthesis; L-lysine biosynthesis via DAP pathway; (S)-tetrahydrodipicolinate from L-aspartate: step 3/4.</text>
</comment>
<keyword evidence="17" id="KW-1185">Reference proteome</keyword>
<evidence type="ECO:0000256" key="5">
    <source>
        <dbReference type="ARBA" id="ARBA00022490"/>
    </source>
</evidence>
<dbReference type="Proteomes" id="UP000516305">
    <property type="component" value="Chromosome"/>
</dbReference>
<evidence type="ECO:0000256" key="4">
    <source>
        <dbReference type="ARBA" id="ARBA00012086"/>
    </source>
</evidence>
<dbReference type="KEGG" id="chyd:H4K34_17200"/>
<comment type="subcellular location">
    <subcellularLocation>
        <location evidence="12">Cytoplasm</location>
    </subcellularLocation>
</comment>
<evidence type="ECO:0000256" key="7">
    <source>
        <dbReference type="ARBA" id="ARBA00022915"/>
    </source>
</evidence>
<dbReference type="GO" id="GO:0008840">
    <property type="term" value="F:4-hydroxy-tetrahydrodipicolinate synthase activity"/>
    <property type="evidence" value="ECO:0007669"/>
    <property type="project" value="UniProtKB-UniRule"/>
</dbReference>
<feature type="binding site" evidence="12 15">
    <location>
        <position position="206"/>
    </location>
    <ligand>
        <name>pyruvate</name>
        <dbReference type="ChEBI" id="CHEBI:15361"/>
    </ligand>
</feature>
<keyword evidence="9 12" id="KW-0456">Lyase</keyword>
<keyword evidence="10 12" id="KW-0704">Schiff base</keyword>
<dbReference type="PRINTS" id="PR00146">
    <property type="entry name" value="DHPICSNTHASE"/>
</dbReference>
<evidence type="ECO:0000313" key="16">
    <source>
        <dbReference type="EMBL" id="QNR24084.1"/>
    </source>
</evidence>
<gene>
    <name evidence="12" type="primary">dapA</name>
    <name evidence="16" type="ORF">H4K34_17200</name>
</gene>
<dbReference type="GO" id="GO:0005829">
    <property type="term" value="C:cytosol"/>
    <property type="evidence" value="ECO:0007669"/>
    <property type="project" value="TreeGrafter"/>
</dbReference>
<evidence type="ECO:0000256" key="9">
    <source>
        <dbReference type="ARBA" id="ARBA00023239"/>
    </source>
</evidence>
<comment type="catalytic activity">
    <reaction evidence="11 12">
        <text>L-aspartate 4-semialdehyde + pyruvate = (2S,4S)-4-hydroxy-2,3,4,5-tetrahydrodipicolinate + H2O + H(+)</text>
        <dbReference type="Rhea" id="RHEA:34171"/>
        <dbReference type="ChEBI" id="CHEBI:15361"/>
        <dbReference type="ChEBI" id="CHEBI:15377"/>
        <dbReference type="ChEBI" id="CHEBI:15378"/>
        <dbReference type="ChEBI" id="CHEBI:67139"/>
        <dbReference type="ChEBI" id="CHEBI:537519"/>
        <dbReference type="EC" id="4.3.3.7"/>
    </reaction>
</comment>
<dbReference type="Pfam" id="PF00701">
    <property type="entry name" value="DHDPS"/>
    <property type="match status" value="1"/>
</dbReference>
<dbReference type="SMART" id="SM01130">
    <property type="entry name" value="DHDPS"/>
    <property type="match status" value="1"/>
</dbReference>
<evidence type="ECO:0000256" key="8">
    <source>
        <dbReference type="ARBA" id="ARBA00023154"/>
    </source>
</evidence>
<dbReference type="UniPathway" id="UPA00034">
    <property type="reaction ID" value="UER00017"/>
</dbReference>
<keyword evidence="7 12" id="KW-0220">Diaminopimelate biosynthesis</keyword>
<keyword evidence="6 12" id="KW-0028">Amino-acid biosynthesis</keyword>
<dbReference type="PROSITE" id="PS00666">
    <property type="entry name" value="DHDPS_2"/>
    <property type="match status" value="1"/>
</dbReference>
<dbReference type="GO" id="GO:0019877">
    <property type="term" value="P:diaminopimelate biosynthetic process"/>
    <property type="evidence" value="ECO:0007669"/>
    <property type="project" value="UniProtKB-UniRule"/>
</dbReference>
<feature type="site" description="Part of a proton relay during catalysis" evidence="12">
    <location>
        <position position="109"/>
    </location>
</feature>
<keyword evidence="5 12" id="KW-0963">Cytoplasm</keyword>
<keyword evidence="8 12" id="KW-0457">Lysine biosynthesis</keyword>
<evidence type="ECO:0000256" key="10">
    <source>
        <dbReference type="ARBA" id="ARBA00023270"/>
    </source>
</evidence>
<comment type="function">
    <text evidence="1 12">Catalyzes the condensation of (S)-aspartate-beta-semialdehyde [(S)-ASA] and pyruvate to 4-hydroxy-tetrahydrodipicolinate (HTPA).</text>
</comment>
<evidence type="ECO:0000256" key="1">
    <source>
        <dbReference type="ARBA" id="ARBA00003294"/>
    </source>
</evidence>